<gene>
    <name evidence="1" type="ORF">HNR00_000775</name>
</gene>
<reference evidence="1 2" key="1">
    <citation type="submission" date="2020-08" db="EMBL/GenBank/DDBJ databases">
        <title>Genomic Encyclopedia of Type Strains, Phase IV (KMG-IV): sequencing the most valuable type-strain genomes for metagenomic binning, comparative biology and taxonomic classification.</title>
        <authorList>
            <person name="Goeker M."/>
        </authorList>
    </citation>
    <scope>NUCLEOTIDE SEQUENCE [LARGE SCALE GENOMIC DNA]</scope>
    <source>
        <strain evidence="1 2">DSM 2163</strain>
    </source>
</reference>
<name>A0A840ZEH0_9HYPH</name>
<dbReference type="EMBL" id="JACHOP010000002">
    <property type="protein sequence ID" value="MBB5756079.1"/>
    <property type="molecule type" value="Genomic_DNA"/>
</dbReference>
<organism evidence="1 2">
    <name type="scientific">Methylorubrum rhodinum</name>
    <dbReference type="NCBI Taxonomy" id="29428"/>
    <lineage>
        <taxon>Bacteria</taxon>
        <taxon>Pseudomonadati</taxon>
        <taxon>Pseudomonadota</taxon>
        <taxon>Alphaproteobacteria</taxon>
        <taxon>Hyphomicrobiales</taxon>
        <taxon>Methylobacteriaceae</taxon>
        <taxon>Methylorubrum</taxon>
    </lineage>
</organism>
<evidence type="ECO:0000313" key="1">
    <source>
        <dbReference type="EMBL" id="MBB5756079.1"/>
    </source>
</evidence>
<protein>
    <submittedName>
        <fullName evidence="1">General secretion pathway protein J</fullName>
    </submittedName>
</protein>
<dbReference type="InterPro" id="IPR012902">
    <property type="entry name" value="N_methyl_site"/>
</dbReference>
<dbReference type="AlphaFoldDB" id="A0A840ZEH0"/>
<dbReference type="NCBIfam" id="TIGR02532">
    <property type="entry name" value="IV_pilin_GFxxxE"/>
    <property type="match status" value="1"/>
</dbReference>
<evidence type="ECO:0000313" key="2">
    <source>
        <dbReference type="Proteomes" id="UP000583454"/>
    </source>
</evidence>
<comment type="caution">
    <text evidence="1">The sequence shown here is derived from an EMBL/GenBank/DDBJ whole genome shotgun (WGS) entry which is preliminary data.</text>
</comment>
<keyword evidence="2" id="KW-1185">Reference proteome</keyword>
<sequence length="204" mass="21733">MAEGREAGFTLVEMIVCLALASLIGLLMLGTMRAAGTASATAALAAGAEDVQTVRDHLRRTLGSLARRRIDGSGPSLLGRPDGLHAALGADRTLERGLEFAVSLASVPRAEGIFDLVETRSPLEPEPGGAPWRQSEVLLDGVAGVGLRYFGQTTDGAPPAWQTVWLRADRLPVLVEIQVLFAPADRRRWPPLLVALGDRPRDGR</sequence>
<dbReference type="Proteomes" id="UP000583454">
    <property type="component" value="Unassembled WGS sequence"/>
</dbReference>
<proteinExistence type="predicted"/>
<dbReference type="RefSeq" id="WP_183565157.1">
    <property type="nucleotide sequence ID" value="NZ_JACHOP010000002.1"/>
</dbReference>
<accession>A0A840ZEH0</accession>
<dbReference type="Pfam" id="PF07963">
    <property type="entry name" value="N_methyl"/>
    <property type="match status" value="1"/>
</dbReference>